<dbReference type="STRING" id="1176355.A0A4Q9LWT6"/>
<feature type="transmembrane region" description="Helical" evidence="5">
    <location>
        <begin position="364"/>
        <end position="383"/>
    </location>
</feature>
<feature type="transmembrane region" description="Helical" evidence="5">
    <location>
        <begin position="341"/>
        <end position="357"/>
    </location>
</feature>
<evidence type="ECO:0000313" key="8">
    <source>
        <dbReference type="EMBL" id="TBU13233.1"/>
    </source>
</evidence>
<evidence type="ECO:0000313" key="7">
    <source>
        <dbReference type="EMBL" id="TBT99821.1"/>
    </source>
</evidence>
<evidence type="ECO:0000313" key="10">
    <source>
        <dbReference type="Proteomes" id="UP000292362"/>
    </source>
</evidence>
<keyword evidence="3 5" id="KW-1133">Transmembrane helix</keyword>
<comment type="subcellular location">
    <subcellularLocation>
        <location evidence="1">Membrane</location>
        <topology evidence="1">Multi-pass membrane protein</topology>
    </subcellularLocation>
</comment>
<keyword evidence="4 5" id="KW-0472">Membrane</keyword>
<feature type="transmembrane region" description="Helical" evidence="5">
    <location>
        <begin position="110"/>
        <end position="131"/>
    </location>
</feature>
<evidence type="ECO:0000313" key="9">
    <source>
        <dbReference type="Proteomes" id="UP000292282"/>
    </source>
</evidence>
<sequence length="548" mass="61837">MKENSFDDQIKKKRNIITIFSCIFLGIMFTLLDCLSYGRNMLPKVKDDTSIENISMIIYLYSTITAQIFYGIFTKLESGIMAGAIVESFPYMHSIFNVCKEGNESINSVVTNTLLCLLISTMLVSFWSFLLKKYKIGGFLKMIPKAAITGCLGAIGLSQFSVAYGEICSNIFDSKALLLLSIMVICAFIAFLLQEKFSDVVFIVPLFSLIVISGFYVFFIPILGNSLDNLILNEWLPKKESANLFLNQIWEKLSFKELSAKYVVKNIFNIFLLSLFSLIHMPVNLPAFGTATGVSFNFLDELKTQSIGNFISAFTFCPTYFISSCSIFFNRSGGKGKTESILLGVFLCTLIFFGASLKTYIPRFVLGMIPCFIGISMCYSAFIRIYSEASKYDLLVVYFTAFVSMYFNLVVGLIFGIFLCLLEFAFRYNKITKTGNVSSDLELSNFRNNKFSKSIARIKVDFMLVFATVEKFDKLTHNASTYSVLVLDLMECSCIDWSGSDLLVGFVNGIDSNCKVYIIGKPHNYELYNVQKRFNKEIEHITENIVSV</sequence>
<dbReference type="PANTHER" id="PTHR43310:SF4">
    <property type="entry name" value="AFR304WP"/>
    <property type="match status" value="1"/>
</dbReference>
<feature type="transmembrane region" description="Helical" evidence="5">
    <location>
        <begin position="310"/>
        <end position="329"/>
    </location>
</feature>
<dbReference type="InterPro" id="IPR052706">
    <property type="entry name" value="Membrane-Transporter-like"/>
</dbReference>
<evidence type="ECO:0000256" key="5">
    <source>
        <dbReference type="SAM" id="Phobius"/>
    </source>
</evidence>
<proteinExistence type="predicted"/>
<accession>A0A4Q9LWT6</accession>
<dbReference type="EMBL" id="PITJ01001204">
    <property type="protein sequence ID" value="TBT99821.1"/>
    <property type="molecule type" value="Genomic_DNA"/>
</dbReference>
<dbReference type="EMBL" id="PITK01000494">
    <property type="protein sequence ID" value="TBU13233.1"/>
    <property type="molecule type" value="Genomic_DNA"/>
</dbReference>
<keyword evidence="2 5" id="KW-0812">Transmembrane</keyword>
<keyword evidence="9" id="KW-1185">Reference proteome</keyword>
<dbReference type="VEuPathDB" id="MicrosporidiaDB:CWI37_1204p0020"/>
<dbReference type="VEuPathDB" id="MicrosporidiaDB:CWI38_0494p0020"/>
<dbReference type="Proteomes" id="UP000292362">
    <property type="component" value="Unassembled WGS sequence"/>
</dbReference>
<feature type="transmembrane region" description="Helical" evidence="5">
    <location>
        <begin position="176"/>
        <end position="193"/>
    </location>
</feature>
<feature type="domain" description="SLC26A/SulP transporter" evidence="6">
    <location>
        <begin position="51"/>
        <end position="400"/>
    </location>
</feature>
<evidence type="ECO:0000256" key="4">
    <source>
        <dbReference type="ARBA" id="ARBA00023136"/>
    </source>
</evidence>
<dbReference type="AlphaFoldDB" id="A0A4Q9LWT6"/>
<dbReference type="PANTHER" id="PTHR43310">
    <property type="entry name" value="SULFATE TRANSPORTER YBAR-RELATED"/>
    <property type="match status" value="1"/>
</dbReference>
<dbReference type="GO" id="GO:0016020">
    <property type="term" value="C:membrane"/>
    <property type="evidence" value="ECO:0007669"/>
    <property type="project" value="UniProtKB-SubCell"/>
</dbReference>
<name>A0A4Q9LWT6_9MICR</name>
<dbReference type="InterPro" id="IPR011547">
    <property type="entry name" value="SLC26A/SulP_dom"/>
</dbReference>
<feature type="transmembrane region" description="Helical" evidence="5">
    <location>
        <begin position="267"/>
        <end position="289"/>
    </location>
</feature>
<protein>
    <recommendedName>
        <fullName evidence="6">SLC26A/SulP transporter domain-containing protein</fullName>
    </recommendedName>
</protein>
<evidence type="ECO:0000256" key="3">
    <source>
        <dbReference type="ARBA" id="ARBA00022989"/>
    </source>
</evidence>
<feature type="transmembrane region" description="Helical" evidence="5">
    <location>
        <begin position="200"/>
        <end position="223"/>
    </location>
</feature>
<feature type="transmembrane region" description="Helical" evidence="5">
    <location>
        <begin position="56"/>
        <end position="73"/>
    </location>
</feature>
<reference evidence="9 10" key="1">
    <citation type="submission" date="2017-12" db="EMBL/GenBank/DDBJ databases">
        <authorList>
            <person name="Pombert J.-F."/>
            <person name="Haag K.L."/>
            <person name="Ebert D."/>
        </authorList>
    </citation>
    <scope>NUCLEOTIDE SEQUENCE [LARGE SCALE GENOMIC DNA]</scope>
    <source>
        <strain evidence="7">FI-OER-3-3</strain>
        <strain evidence="8">IL-G-3</strain>
    </source>
</reference>
<evidence type="ECO:0000256" key="1">
    <source>
        <dbReference type="ARBA" id="ARBA00004141"/>
    </source>
</evidence>
<dbReference type="Pfam" id="PF00916">
    <property type="entry name" value="Sulfate_transp"/>
    <property type="match status" value="1"/>
</dbReference>
<gene>
    <name evidence="7" type="ORF">CWI37_1204p0020</name>
    <name evidence="8" type="ORF">CWI38_0494p0020</name>
</gene>
<feature type="transmembrane region" description="Helical" evidence="5">
    <location>
        <begin position="16"/>
        <end position="35"/>
    </location>
</feature>
<evidence type="ECO:0000256" key="2">
    <source>
        <dbReference type="ARBA" id="ARBA00022692"/>
    </source>
</evidence>
<feature type="transmembrane region" description="Helical" evidence="5">
    <location>
        <begin position="143"/>
        <end position="164"/>
    </location>
</feature>
<dbReference type="Proteomes" id="UP000292282">
    <property type="component" value="Unassembled WGS sequence"/>
</dbReference>
<dbReference type="OrthoDB" id="2190497at2759"/>
<evidence type="ECO:0000259" key="6">
    <source>
        <dbReference type="Pfam" id="PF00916"/>
    </source>
</evidence>
<comment type="caution">
    <text evidence="8">The sequence shown here is derived from an EMBL/GenBank/DDBJ whole genome shotgun (WGS) entry which is preliminary data.</text>
</comment>
<feature type="transmembrane region" description="Helical" evidence="5">
    <location>
        <begin position="395"/>
        <end position="422"/>
    </location>
</feature>
<organism evidence="8 9">
    <name type="scientific">Hamiltosporidium tvaerminnensis</name>
    <dbReference type="NCBI Taxonomy" id="1176355"/>
    <lineage>
        <taxon>Eukaryota</taxon>
        <taxon>Fungi</taxon>
        <taxon>Fungi incertae sedis</taxon>
        <taxon>Microsporidia</taxon>
        <taxon>Dubosqiidae</taxon>
        <taxon>Hamiltosporidium</taxon>
    </lineage>
</organism>